<feature type="compositionally biased region" description="Pro residues" evidence="1">
    <location>
        <begin position="131"/>
        <end position="145"/>
    </location>
</feature>
<dbReference type="OrthoDB" id="784725at2759"/>
<accession>A0A9Q1LU87</accession>
<evidence type="ECO:0000313" key="3">
    <source>
        <dbReference type="EMBL" id="KAJ8543928.1"/>
    </source>
</evidence>
<feature type="compositionally biased region" description="Pro residues" evidence="1">
    <location>
        <begin position="153"/>
        <end position="170"/>
    </location>
</feature>
<comment type="caution">
    <text evidence="3">The sequence shown here is derived from an EMBL/GenBank/DDBJ whole genome shotgun (WGS) entry which is preliminary data.</text>
</comment>
<evidence type="ECO:0000256" key="1">
    <source>
        <dbReference type="SAM" id="MobiDB-lite"/>
    </source>
</evidence>
<feature type="compositionally biased region" description="Basic and acidic residues" evidence="1">
    <location>
        <begin position="1"/>
        <end position="11"/>
    </location>
</feature>
<feature type="region of interest" description="Disordered" evidence="1">
    <location>
        <begin position="1"/>
        <end position="84"/>
    </location>
</feature>
<proteinExistence type="predicted"/>
<organism evidence="3 4">
    <name type="scientific">Anisodus acutangulus</name>
    <dbReference type="NCBI Taxonomy" id="402998"/>
    <lineage>
        <taxon>Eukaryota</taxon>
        <taxon>Viridiplantae</taxon>
        <taxon>Streptophyta</taxon>
        <taxon>Embryophyta</taxon>
        <taxon>Tracheophyta</taxon>
        <taxon>Spermatophyta</taxon>
        <taxon>Magnoliopsida</taxon>
        <taxon>eudicotyledons</taxon>
        <taxon>Gunneridae</taxon>
        <taxon>Pentapetalae</taxon>
        <taxon>asterids</taxon>
        <taxon>lamiids</taxon>
        <taxon>Solanales</taxon>
        <taxon>Solanaceae</taxon>
        <taxon>Solanoideae</taxon>
        <taxon>Hyoscyameae</taxon>
        <taxon>Anisodus</taxon>
    </lineage>
</organism>
<dbReference type="EMBL" id="JAJAGQ010000014">
    <property type="protein sequence ID" value="KAJ8543928.1"/>
    <property type="molecule type" value="Genomic_DNA"/>
</dbReference>
<keyword evidence="2" id="KW-0472">Membrane</keyword>
<dbReference type="AlphaFoldDB" id="A0A9Q1LU87"/>
<feature type="compositionally biased region" description="Polar residues" evidence="1">
    <location>
        <begin position="31"/>
        <end position="42"/>
    </location>
</feature>
<protein>
    <submittedName>
        <fullName evidence="3">Uncharacterized protein</fullName>
    </submittedName>
</protein>
<dbReference type="PANTHER" id="PTHR36721:SF15">
    <property type="entry name" value="EN_SPM-LIKE TRANSPOSON PROTEIN"/>
    <property type="match status" value="1"/>
</dbReference>
<evidence type="ECO:0000256" key="2">
    <source>
        <dbReference type="SAM" id="Phobius"/>
    </source>
</evidence>
<keyword evidence="2" id="KW-0812">Transmembrane</keyword>
<dbReference type="Proteomes" id="UP001152561">
    <property type="component" value="Unassembled WGS sequence"/>
</dbReference>
<feature type="compositionally biased region" description="Polar residues" evidence="1">
    <location>
        <begin position="62"/>
        <end position="84"/>
    </location>
</feature>
<evidence type="ECO:0000313" key="4">
    <source>
        <dbReference type="Proteomes" id="UP001152561"/>
    </source>
</evidence>
<keyword evidence="2" id="KW-1133">Transmembrane helix</keyword>
<sequence length="250" mass="26242">MNQKHKEDVLKKPKRKGRVHPTWKSKPGNATKVSQEVTNTPVETDDQGSKVEAQVFHVEAQASDTMVGEQSDTHVASAESTQVEVSTGVFMSRDVMIGTTECPIDKTKIISRDTPANSPAPAPEAGGYLGSPPPSTLAPESPTPSPLSNVSSPPAPPPADRSPDSAPTPSPMDGDNATPSPAPSDVSHESTVDADESSSDGEMNGGKKAGVAFGVIAAACVVGLSALVYKKRRQNIRRAQFGYAARRDFL</sequence>
<name>A0A9Q1LU87_9SOLA</name>
<feature type="region of interest" description="Disordered" evidence="1">
    <location>
        <begin position="100"/>
        <end position="207"/>
    </location>
</feature>
<feature type="compositionally biased region" description="Basic residues" evidence="1">
    <location>
        <begin position="12"/>
        <end position="23"/>
    </location>
</feature>
<keyword evidence="4" id="KW-1185">Reference proteome</keyword>
<gene>
    <name evidence="3" type="ORF">K7X08_025546</name>
</gene>
<reference evidence="4" key="1">
    <citation type="journal article" date="2023" name="Proc. Natl. Acad. Sci. U.S.A.">
        <title>Genomic and structural basis for evolution of tropane alkaloid biosynthesis.</title>
        <authorList>
            <person name="Wanga Y.-J."/>
            <person name="Taina T."/>
            <person name="Yua J.-Y."/>
            <person name="Lia J."/>
            <person name="Xua B."/>
            <person name="Chenc J."/>
            <person name="D'Auriad J.C."/>
            <person name="Huanga J.-P."/>
            <person name="Huanga S.-X."/>
        </authorList>
    </citation>
    <scope>NUCLEOTIDE SEQUENCE [LARGE SCALE GENOMIC DNA]</scope>
    <source>
        <strain evidence="4">cv. KIB-2019</strain>
    </source>
</reference>
<feature type="transmembrane region" description="Helical" evidence="2">
    <location>
        <begin position="209"/>
        <end position="229"/>
    </location>
</feature>
<dbReference type="PANTHER" id="PTHR36721">
    <property type="entry name" value="PROLINE-RICH FAMILY PROTEIN"/>
    <property type="match status" value="1"/>
</dbReference>